<dbReference type="Proteomes" id="UP000306509">
    <property type="component" value="Unassembled WGS sequence"/>
</dbReference>
<keyword evidence="3" id="KW-1185">Reference proteome</keyword>
<dbReference type="AlphaFoldDB" id="A0A4U8Q3U7"/>
<dbReference type="SUPFAM" id="SSF52266">
    <property type="entry name" value="SGNH hydrolase"/>
    <property type="match status" value="1"/>
</dbReference>
<evidence type="ECO:0000256" key="1">
    <source>
        <dbReference type="SAM" id="Phobius"/>
    </source>
</evidence>
<keyword evidence="1" id="KW-0472">Membrane</keyword>
<name>A0A4U8Q3U7_9FIRM</name>
<feature type="transmembrane region" description="Helical" evidence="1">
    <location>
        <begin position="7"/>
        <end position="30"/>
    </location>
</feature>
<gene>
    <name evidence="2" type="ORF">DSM106044_03807</name>
</gene>
<dbReference type="STRING" id="180332.GCA_000797495_01019"/>
<keyword evidence="1" id="KW-1133">Transmembrane helix</keyword>
<protein>
    <submittedName>
        <fullName evidence="2">Uncharacterized protein</fullName>
    </submittedName>
</protein>
<dbReference type="Gene3D" id="3.40.50.1110">
    <property type="entry name" value="SGNH hydrolase"/>
    <property type="match status" value="1"/>
</dbReference>
<reference evidence="2 3" key="1">
    <citation type="journal article" date="2019" name="Anaerobe">
        <title>Detection of Robinsoniella peoriensis in multiple bone samples of a trauma patient.</title>
        <authorList>
            <person name="Schrottner P."/>
            <person name="Hartwich K."/>
            <person name="Bunk B."/>
            <person name="Schober I."/>
            <person name="Helbig S."/>
            <person name="Rudolph W.W."/>
            <person name="Gunzer F."/>
        </authorList>
    </citation>
    <scope>NUCLEOTIDE SEQUENCE [LARGE SCALE GENOMIC DNA]</scope>
    <source>
        <strain evidence="2 3">DSM 106044</strain>
    </source>
</reference>
<dbReference type="EMBL" id="QGQD01000070">
    <property type="protein sequence ID" value="TLC99356.1"/>
    <property type="molecule type" value="Genomic_DNA"/>
</dbReference>
<evidence type="ECO:0000313" key="2">
    <source>
        <dbReference type="EMBL" id="TLC99356.1"/>
    </source>
</evidence>
<accession>A0A4U8Q3U7</accession>
<proteinExistence type="predicted"/>
<sequence>MKRTVKTLAAWISAIIISFCFVNLFIFIYFHQPGWISRSESATSAIWNPGSFYSNALEGFGIGKVDENGYINQYPIARDNYILVMGSSHTQGKEVPIGERYTDLVNGKITGEPREYIYNIGTDGHYMPDLLRHFSAAVKEFPNARGVVLEVFNTDCDIQTLEKCLDQIPYNKEENGPAIAENISGMQKLAITVKENMPLLNLLQQKQFADFKIDFSGAFGIHQQEQETETQDKISNVYRYKEILDQIFTKMKEEYQGKIFILYHPIVKISGDHMEVTCDDTYQYFQQVCKKQDIQIIDTGNAFLESYEKEYCVPYGFNNTSMGEGHLNRTGHRILAKELYNALSQANLISCEDN</sequence>
<evidence type="ECO:0000313" key="3">
    <source>
        <dbReference type="Proteomes" id="UP000306509"/>
    </source>
</evidence>
<organism evidence="2 3">
    <name type="scientific">Robinsoniella peoriensis</name>
    <dbReference type="NCBI Taxonomy" id="180332"/>
    <lineage>
        <taxon>Bacteria</taxon>
        <taxon>Bacillati</taxon>
        <taxon>Bacillota</taxon>
        <taxon>Clostridia</taxon>
        <taxon>Lachnospirales</taxon>
        <taxon>Lachnospiraceae</taxon>
        <taxon>Robinsoniella</taxon>
    </lineage>
</organism>
<comment type="caution">
    <text evidence="2">The sequence shown here is derived from an EMBL/GenBank/DDBJ whole genome shotgun (WGS) entry which is preliminary data.</text>
</comment>
<keyword evidence="1" id="KW-0812">Transmembrane</keyword>
<dbReference type="InterPro" id="IPR036514">
    <property type="entry name" value="SGNH_hydro_sf"/>
</dbReference>